<sequence>MIAAHTAAMLALLEGDDAPPALVVLDGKVPSGVVAPYVLVYFATADPELAESRPLTGSSQRHVTRAYAHCVGLNGLASRMVADRVRTAWLDVVPAVAGRQCMPIRREEGVQAERDEAIGAIAIDTVEVYRLESVPA</sequence>
<dbReference type="RefSeq" id="WP_377422336.1">
    <property type="nucleotide sequence ID" value="NZ_JBHSPR010000010.1"/>
</dbReference>
<dbReference type="EMBL" id="JBHSPR010000010">
    <property type="protein sequence ID" value="MFC6017798.1"/>
    <property type="molecule type" value="Genomic_DNA"/>
</dbReference>
<gene>
    <name evidence="1" type="ORF">ACFP2T_16475</name>
</gene>
<evidence type="ECO:0008006" key="3">
    <source>
        <dbReference type="Google" id="ProtNLM"/>
    </source>
</evidence>
<accession>A0ABW1KBV5</accession>
<proteinExistence type="predicted"/>
<comment type="caution">
    <text evidence="1">The sequence shown here is derived from an EMBL/GenBank/DDBJ whole genome shotgun (WGS) entry which is preliminary data.</text>
</comment>
<evidence type="ECO:0000313" key="1">
    <source>
        <dbReference type="EMBL" id="MFC6017798.1"/>
    </source>
</evidence>
<dbReference type="Proteomes" id="UP001596203">
    <property type="component" value="Unassembled WGS sequence"/>
</dbReference>
<name>A0ABW1KBV5_9ACTN</name>
<organism evidence="1 2">
    <name type="scientific">Plantactinospora solaniradicis</name>
    <dbReference type="NCBI Taxonomy" id="1723736"/>
    <lineage>
        <taxon>Bacteria</taxon>
        <taxon>Bacillati</taxon>
        <taxon>Actinomycetota</taxon>
        <taxon>Actinomycetes</taxon>
        <taxon>Micromonosporales</taxon>
        <taxon>Micromonosporaceae</taxon>
        <taxon>Plantactinospora</taxon>
    </lineage>
</organism>
<keyword evidence="2" id="KW-1185">Reference proteome</keyword>
<reference evidence="2" key="1">
    <citation type="journal article" date="2019" name="Int. J. Syst. Evol. Microbiol.">
        <title>The Global Catalogue of Microorganisms (GCM) 10K type strain sequencing project: providing services to taxonomists for standard genome sequencing and annotation.</title>
        <authorList>
            <consortium name="The Broad Institute Genomics Platform"/>
            <consortium name="The Broad Institute Genome Sequencing Center for Infectious Disease"/>
            <person name="Wu L."/>
            <person name="Ma J."/>
        </authorList>
    </citation>
    <scope>NUCLEOTIDE SEQUENCE [LARGE SCALE GENOMIC DNA]</scope>
    <source>
        <strain evidence="2">ZS-35-S2</strain>
    </source>
</reference>
<evidence type="ECO:0000313" key="2">
    <source>
        <dbReference type="Proteomes" id="UP001596203"/>
    </source>
</evidence>
<protein>
    <recommendedName>
        <fullName evidence="3">DUF3168 domain-containing protein</fullName>
    </recommendedName>
</protein>